<dbReference type="HOGENOM" id="CLU_1372025_0_0_1"/>
<dbReference type="KEGG" id="pic:PICST_38374"/>
<evidence type="ECO:0000313" key="2">
    <source>
        <dbReference type="Proteomes" id="UP000002258"/>
    </source>
</evidence>
<accession>A3GGK3</accession>
<comment type="caution">
    <text evidence="1">The sequence shown here is derived from an EMBL/GenBank/DDBJ whole genome shotgun (WGS) entry which is preliminary data.</text>
</comment>
<reference evidence="1 2" key="1">
    <citation type="journal article" date="2007" name="Nat. Biotechnol.">
        <title>Genome sequence of the lignocellulose-bioconverting and xylose-fermenting yeast Pichia stipitis.</title>
        <authorList>
            <person name="Jeffries T.W."/>
            <person name="Grigoriev I.V."/>
            <person name="Grimwood J."/>
            <person name="Laplaza J.M."/>
            <person name="Aerts A."/>
            <person name="Salamov A."/>
            <person name="Schmutz J."/>
            <person name="Lindquist E."/>
            <person name="Dehal P."/>
            <person name="Shapiro H."/>
            <person name="Jin Y.S."/>
            <person name="Passoth V."/>
            <person name="Richardson P.M."/>
        </authorList>
    </citation>
    <scope>NUCLEOTIDE SEQUENCE [LARGE SCALE GENOMIC DNA]</scope>
    <source>
        <strain evidence="2">ATCC 58785 / CBS 6054 / NBRC 10063 / NRRL Y-11545</strain>
    </source>
</reference>
<keyword evidence="2" id="KW-1185">Reference proteome</keyword>
<dbReference type="RefSeq" id="XP_001387559.1">
    <property type="nucleotide sequence ID" value="XM_001387522.1"/>
</dbReference>
<dbReference type="eggNOG" id="ENOG502RQ01">
    <property type="taxonomic scope" value="Eukaryota"/>
</dbReference>
<dbReference type="OMA" id="MIQKFTC"/>
<evidence type="ECO:0000313" key="1">
    <source>
        <dbReference type="EMBL" id="EAZ63536.1"/>
    </source>
</evidence>
<gene>
    <name evidence="1" type="ORF">PICST_38374</name>
</gene>
<protein>
    <submittedName>
        <fullName evidence="1">Uncharacterized protein</fullName>
    </submittedName>
</protein>
<proteinExistence type="predicted"/>
<sequence>MIQKFTCVPRSDYNVIIVSNGTVNQIESKLIEINEHSNNEIPVNAQITYLDNFRHLVKHLNRLPGKTFNGKVLFMFFNGMSYIQDILSDLIDHYNKCTLFNSLPYFKYEHSDPADTNQFNTIMTIANDILKKMSFMTGRIRGLYIDDYELNGEKVYPLQRLMRNFPSVERIELSSYAQLFMNDMILA</sequence>
<organism evidence="1 2">
    <name type="scientific">Scheffersomyces stipitis (strain ATCC 58785 / CBS 6054 / NBRC 10063 / NRRL Y-11545)</name>
    <name type="common">Yeast</name>
    <name type="synonym">Pichia stipitis</name>
    <dbReference type="NCBI Taxonomy" id="322104"/>
    <lineage>
        <taxon>Eukaryota</taxon>
        <taxon>Fungi</taxon>
        <taxon>Dikarya</taxon>
        <taxon>Ascomycota</taxon>
        <taxon>Saccharomycotina</taxon>
        <taxon>Pichiomycetes</taxon>
        <taxon>Debaryomycetaceae</taxon>
        <taxon>Scheffersomyces</taxon>
    </lineage>
</organism>
<dbReference type="OrthoDB" id="4014612at2759"/>
<dbReference type="EMBL" id="AAVQ01000001">
    <property type="protein sequence ID" value="EAZ63536.1"/>
    <property type="molecule type" value="Genomic_DNA"/>
</dbReference>
<dbReference type="AlphaFoldDB" id="A3GGK3"/>
<dbReference type="STRING" id="322104.A3GGK3"/>
<name>A3GGK3_PICST</name>
<dbReference type="GeneID" id="4851402"/>
<dbReference type="Proteomes" id="UP000002258">
    <property type="component" value="Chromosome 1"/>
</dbReference>
<dbReference type="InParanoid" id="A3GGK3"/>